<keyword evidence="5" id="KW-0233">DNA recombination</keyword>
<dbReference type="CDD" id="cd01189">
    <property type="entry name" value="INT_ICEBs1_C_like"/>
    <property type="match status" value="1"/>
</dbReference>
<evidence type="ECO:0000256" key="2">
    <source>
        <dbReference type="ARBA" id="ARBA00008857"/>
    </source>
</evidence>
<evidence type="ECO:0000256" key="3">
    <source>
        <dbReference type="ARBA" id="ARBA00022908"/>
    </source>
</evidence>
<evidence type="ECO:0000256" key="5">
    <source>
        <dbReference type="ARBA" id="ARBA00023172"/>
    </source>
</evidence>
<dbReference type="InterPro" id="IPR002104">
    <property type="entry name" value="Integrase_catalytic"/>
</dbReference>
<evidence type="ECO:0000256" key="4">
    <source>
        <dbReference type="ARBA" id="ARBA00023125"/>
    </source>
</evidence>
<comment type="function">
    <text evidence="1">Site-specific tyrosine recombinase, which acts by catalyzing the cutting and rejoining of the recombining DNA molecules.</text>
</comment>
<dbReference type="InterPro" id="IPR013762">
    <property type="entry name" value="Integrase-like_cat_sf"/>
</dbReference>
<dbReference type="GO" id="GO:0003677">
    <property type="term" value="F:DNA binding"/>
    <property type="evidence" value="ECO:0007669"/>
    <property type="project" value="UniProtKB-UniRule"/>
</dbReference>
<gene>
    <name evidence="9" type="primary">Int-Tn_5</name>
    <name evidence="9" type="ORF">ERS852420_03306</name>
</gene>
<evidence type="ECO:0000259" key="8">
    <source>
        <dbReference type="PROSITE" id="PS51900"/>
    </source>
</evidence>
<sequence length="413" mass="48035">MAKSRKDNKGRVLRKGETQRSCDGKYVYTYVDPEGKRRSIYSKDIMELREREVKLMKDQLDGLDAYAAGTSTINFVFDRYISTKAELRETTMRNYKYMYDRFIRGGFGKKKIAAVKYSDVLQFYQHLLKEKEMQINTLETIHTVLHPTFQLAVRDNIIRVNPSDGVMAQIKKQPGKNHGVRHALTVEQQRAFIRYIDESPTFYHWASFFKFLLGTGCRIGEAIGIRWEDIDLEKRTISINHSVVYYSREFKEHPICSFAVSLPKTEAGIRTIPMMDTVYDALQMELDDQKEHGFNETVIDGMKGFIFMNRFGNIHNPQAVNRAIKRIYEAHNAEEVVKAAKQHREPVIIPHFSCHHLRHTFCSRFCENETNLKVIQSIMGHANIETTMDIYAEVTDTKKQEAIQNLAHNLDVF</sequence>
<feature type="domain" description="Core-binding (CB)" evidence="8">
    <location>
        <begin position="71"/>
        <end position="153"/>
    </location>
</feature>
<keyword evidence="4 6" id="KW-0238">DNA-binding</keyword>
<dbReference type="AlphaFoldDB" id="A0A173UX81"/>
<dbReference type="PANTHER" id="PTHR30349:SF41">
    <property type="entry name" value="INTEGRASE_RECOMBINASE PROTEIN MJ0367-RELATED"/>
    <property type="match status" value="1"/>
</dbReference>
<dbReference type="Gene3D" id="3.30.160.60">
    <property type="entry name" value="Classic Zinc Finger"/>
    <property type="match status" value="1"/>
</dbReference>
<accession>A0A173UX81</accession>
<dbReference type="PANTHER" id="PTHR30349">
    <property type="entry name" value="PHAGE INTEGRASE-RELATED"/>
    <property type="match status" value="1"/>
</dbReference>
<evidence type="ECO:0000313" key="9">
    <source>
        <dbReference type="EMBL" id="CUN18645.1"/>
    </source>
</evidence>
<dbReference type="InterPro" id="IPR016177">
    <property type="entry name" value="DNA-bd_dom_sf"/>
</dbReference>
<evidence type="ECO:0000259" key="7">
    <source>
        <dbReference type="PROSITE" id="PS51898"/>
    </source>
</evidence>
<dbReference type="InterPro" id="IPR004191">
    <property type="entry name" value="Integrase_Tn916-type_DNA-bd_N"/>
</dbReference>
<dbReference type="InterPro" id="IPR011010">
    <property type="entry name" value="DNA_brk_join_enz"/>
</dbReference>
<dbReference type="Pfam" id="PF02920">
    <property type="entry name" value="Integrase_DNA"/>
    <property type="match status" value="1"/>
</dbReference>
<dbReference type="Proteomes" id="UP000095495">
    <property type="component" value="Unassembled WGS sequence"/>
</dbReference>
<dbReference type="EMBL" id="CYXV01000019">
    <property type="protein sequence ID" value="CUN18645.1"/>
    <property type="molecule type" value="Genomic_DNA"/>
</dbReference>
<dbReference type="Pfam" id="PF14659">
    <property type="entry name" value="Phage_int_SAM_3"/>
    <property type="match status" value="1"/>
</dbReference>
<dbReference type="PROSITE" id="PS51900">
    <property type="entry name" value="CB"/>
    <property type="match status" value="1"/>
</dbReference>
<protein>
    <submittedName>
        <fullName evidence="9">Integrase</fullName>
    </submittedName>
</protein>
<dbReference type="GO" id="GO:0006310">
    <property type="term" value="P:DNA recombination"/>
    <property type="evidence" value="ECO:0007669"/>
    <property type="project" value="UniProtKB-KW"/>
</dbReference>
<dbReference type="Pfam" id="PF00589">
    <property type="entry name" value="Phage_integrase"/>
    <property type="match status" value="1"/>
</dbReference>
<dbReference type="RefSeq" id="WP_008118625.1">
    <property type="nucleotide sequence ID" value="NZ_CYXV01000019.1"/>
</dbReference>
<organism evidence="9 10">
    <name type="scientific">Roseburia faecis</name>
    <dbReference type="NCBI Taxonomy" id="301302"/>
    <lineage>
        <taxon>Bacteria</taxon>
        <taxon>Bacillati</taxon>
        <taxon>Bacillota</taxon>
        <taxon>Clostridia</taxon>
        <taxon>Lachnospirales</taxon>
        <taxon>Lachnospiraceae</taxon>
        <taxon>Roseburia</taxon>
    </lineage>
</organism>
<dbReference type="InterPro" id="IPR010998">
    <property type="entry name" value="Integrase_recombinase_N"/>
</dbReference>
<feature type="domain" description="Tyr recombinase" evidence="7">
    <location>
        <begin position="179"/>
        <end position="405"/>
    </location>
</feature>
<dbReference type="GO" id="GO:0008907">
    <property type="term" value="F:integrase activity"/>
    <property type="evidence" value="ECO:0007669"/>
    <property type="project" value="InterPro"/>
</dbReference>
<dbReference type="InterPro" id="IPR004107">
    <property type="entry name" value="Integrase_SAM-like_N"/>
</dbReference>
<dbReference type="InterPro" id="IPR050090">
    <property type="entry name" value="Tyrosine_recombinase_XerCD"/>
</dbReference>
<keyword evidence="3" id="KW-0229">DNA integration</keyword>
<dbReference type="Gene3D" id="1.10.150.130">
    <property type="match status" value="1"/>
</dbReference>
<dbReference type="InterPro" id="IPR044068">
    <property type="entry name" value="CB"/>
</dbReference>
<dbReference type="PROSITE" id="PS51898">
    <property type="entry name" value="TYR_RECOMBINASE"/>
    <property type="match status" value="1"/>
</dbReference>
<evidence type="ECO:0000256" key="6">
    <source>
        <dbReference type="PROSITE-ProRule" id="PRU01248"/>
    </source>
</evidence>
<evidence type="ECO:0000256" key="1">
    <source>
        <dbReference type="ARBA" id="ARBA00003283"/>
    </source>
</evidence>
<dbReference type="SUPFAM" id="SSF56349">
    <property type="entry name" value="DNA breaking-rejoining enzymes"/>
    <property type="match status" value="1"/>
</dbReference>
<comment type="similarity">
    <text evidence="2">Belongs to the 'phage' integrase family.</text>
</comment>
<dbReference type="Gene3D" id="1.10.443.10">
    <property type="entry name" value="Intergrase catalytic core"/>
    <property type="match status" value="1"/>
</dbReference>
<dbReference type="SUPFAM" id="SSF54171">
    <property type="entry name" value="DNA-binding domain"/>
    <property type="match status" value="1"/>
</dbReference>
<proteinExistence type="inferred from homology"/>
<name>A0A173UX81_9FIRM</name>
<reference evidence="9 10" key="1">
    <citation type="submission" date="2015-09" db="EMBL/GenBank/DDBJ databases">
        <authorList>
            <consortium name="Pathogen Informatics"/>
        </authorList>
    </citation>
    <scope>NUCLEOTIDE SEQUENCE [LARGE SCALE GENOMIC DNA]</scope>
    <source>
        <strain evidence="9 10">2789STDY5608863</strain>
    </source>
</reference>
<evidence type="ECO:0000313" key="10">
    <source>
        <dbReference type="Proteomes" id="UP000095495"/>
    </source>
</evidence>